<dbReference type="Gene3D" id="3.40.30.10">
    <property type="entry name" value="Glutaredoxin"/>
    <property type="match status" value="1"/>
</dbReference>
<evidence type="ECO:0000313" key="2">
    <source>
        <dbReference type="EMBL" id="MBG9377593.1"/>
    </source>
</evidence>
<dbReference type="InterPro" id="IPR009474">
    <property type="entry name" value="BrxB/BrxA"/>
</dbReference>
<dbReference type="Pfam" id="PF06491">
    <property type="entry name" value="Disulph_isomer"/>
    <property type="match status" value="1"/>
</dbReference>
<reference evidence="2" key="1">
    <citation type="submission" date="2020-11" db="EMBL/GenBank/DDBJ databases">
        <title>Bacterial whole genome sequence for Panacibacter sp. DH6.</title>
        <authorList>
            <person name="Le V."/>
            <person name="Ko S."/>
            <person name="Ahn C.-Y."/>
            <person name="Oh H.-M."/>
        </authorList>
    </citation>
    <scope>NUCLEOTIDE SEQUENCE</scope>
    <source>
        <strain evidence="2">DH6</strain>
    </source>
</reference>
<accession>A0A931GX87</accession>
<dbReference type="Proteomes" id="UP000628448">
    <property type="component" value="Unassembled WGS sequence"/>
</dbReference>
<evidence type="ECO:0000313" key="3">
    <source>
        <dbReference type="Proteomes" id="UP000628448"/>
    </source>
</evidence>
<proteinExistence type="inferred from homology"/>
<comment type="similarity">
    <text evidence="1">Belongs to the bacilliredoxin family.</text>
</comment>
<comment type="caution">
    <text evidence="2">The sequence shown here is derived from an EMBL/GenBank/DDBJ whole genome shotgun (WGS) entry which is preliminary data.</text>
</comment>
<dbReference type="NCBIfam" id="TIGR04191">
    <property type="entry name" value="YphP_YqiW"/>
    <property type="match status" value="1"/>
</dbReference>
<dbReference type="EMBL" id="JADWYR010000002">
    <property type="protein sequence ID" value="MBG9377593.1"/>
    <property type="molecule type" value="Genomic_DNA"/>
</dbReference>
<evidence type="ECO:0000256" key="1">
    <source>
        <dbReference type="ARBA" id="ARBA00038305"/>
    </source>
</evidence>
<keyword evidence="3" id="KW-1185">Reference proteome</keyword>
<name>A0A931GX87_9BACT</name>
<dbReference type="PANTHER" id="PTHR40052">
    <property type="entry name" value="UPF0403 PROTEIN YQIW-RELATED"/>
    <property type="match status" value="1"/>
</dbReference>
<dbReference type="PANTHER" id="PTHR40052:SF2">
    <property type="entry name" value="BACILLIREDOXIN BRXA"/>
    <property type="match status" value="1"/>
</dbReference>
<dbReference type="RefSeq" id="WP_196991668.1">
    <property type="nucleotide sequence ID" value="NZ_JADWYR010000002.1"/>
</dbReference>
<organism evidence="2 3">
    <name type="scientific">Panacibacter microcysteis</name>
    <dbReference type="NCBI Taxonomy" id="2793269"/>
    <lineage>
        <taxon>Bacteria</taxon>
        <taxon>Pseudomonadati</taxon>
        <taxon>Bacteroidota</taxon>
        <taxon>Chitinophagia</taxon>
        <taxon>Chitinophagales</taxon>
        <taxon>Chitinophagaceae</taxon>
        <taxon>Panacibacter</taxon>
    </lineage>
</organism>
<protein>
    <submittedName>
        <fullName evidence="2">BrxA/BrxB family bacilliredoxin</fullName>
    </submittedName>
</protein>
<gene>
    <name evidence="2" type="ORF">I5907_15215</name>
</gene>
<dbReference type="AlphaFoldDB" id="A0A931GX87"/>
<sequence>MYPAEIVMPMKAELTENGFDELVTPEEVDQALKSEGTTLVMINSVCGCAAGSARPAVVMAVNNTDKRPDKLTTSFAGFDITAVNRVREHLLPYPPSSPAIALFKDGQLVHMIERHQIEGRPAQVIARNLIAAFESYC</sequence>